<dbReference type="SUPFAM" id="SSF48576">
    <property type="entry name" value="Terpenoid synthases"/>
    <property type="match status" value="1"/>
</dbReference>
<evidence type="ECO:0000313" key="1">
    <source>
        <dbReference type="EMBL" id="KAJ3746182.1"/>
    </source>
</evidence>
<dbReference type="Pfam" id="PF19086">
    <property type="entry name" value="Terpene_syn_C_2"/>
    <property type="match status" value="1"/>
</dbReference>
<dbReference type="Gene3D" id="1.10.600.10">
    <property type="entry name" value="Farnesyl Diphosphate Synthase"/>
    <property type="match status" value="1"/>
</dbReference>
<name>A0A9W8TZB4_9AGAR</name>
<proteinExistence type="predicted"/>
<accession>A0A9W8TZB4</accession>
<dbReference type="AlphaFoldDB" id="A0A9W8TZB4"/>
<keyword evidence="2" id="KW-1185">Reference proteome</keyword>
<evidence type="ECO:0000313" key="2">
    <source>
        <dbReference type="Proteomes" id="UP001142393"/>
    </source>
</evidence>
<evidence type="ECO:0008006" key="3">
    <source>
        <dbReference type="Google" id="ProtNLM"/>
    </source>
</evidence>
<organism evidence="1 2">
    <name type="scientific">Lentinula detonsa</name>
    <dbReference type="NCBI Taxonomy" id="2804962"/>
    <lineage>
        <taxon>Eukaryota</taxon>
        <taxon>Fungi</taxon>
        <taxon>Dikarya</taxon>
        <taxon>Basidiomycota</taxon>
        <taxon>Agaricomycotina</taxon>
        <taxon>Agaricomycetes</taxon>
        <taxon>Agaricomycetidae</taxon>
        <taxon>Agaricales</taxon>
        <taxon>Marasmiineae</taxon>
        <taxon>Omphalotaceae</taxon>
        <taxon>Lentinula</taxon>
    </lineage>
</organism>
<gene>
    <name evidence="1" type="ORF">DFH05DRAFT_919806</name>
</gene>
<dbReference type="Proteomes" id="UP001142393">
    <property type="component" value="Unassembled WGS sequence"/>
</dbReference>
<reference evidence="1 2" key="1">
    <citation type="journal article" date="2023" name="Proc. Natl. Acad. Sci. U.S.A.">
        <title>A global phylogenomic analysis of the shiitake genus Lentinula.</title>
        <authorList>
            <person name="Sierra-Patev S."/>
            <person name="Min B."/>
            <person name="Naranjo-Ortiz M."/>
            <person name="Looney B."/>
            <person name="Konkel Z."/>
            <person name="Slot J.C."/>
            <person name="Sakamoto Y."/>
            <person name="Steenwyk J.L."/>
            <person name="Rokas A."/>
            <person name="Carro J."/>
            <person name="Camarero S."/>
            <person name="Ferreira P."/>
            <person name="Molpeceres G."/>
            <person name="Ruiz-Duenas F.J."/>
            <person name="Serrano A."/>
            <person name="Henrissat B."/>
            <person name="Drula E."/>
            <person name="Hughes K.W."/>
            <person name="Mata J.L."/>
            <person name="Ishikawa N.K."/>
            <person name="Vargas-Isla R."/>
            <person name="Ushijima S."/>
            <person name="Smith C.A."/>
            <person name="Donoghue J."/>
            <person name="Ahrendt S."/>
            <person name="Andreopoulos W."/>
            <person name="He G."/>
            <person name="LaButti K."/>
            <person name="Lipzen A."/>
            <person name="Ng V."/>
            <person name="Riley R."/>
            <person name="Sandor L."/>
            <person name="Barry K."/>
            <person name="Martinez A.T."/>
            <person name="Xiao Y."/>
            <person name="Gibbons J.G."/>
            <person name="Terashima K."/>
            <person name="Grigoriev I.V."/>
            <person name="Hibbett D."/>
        </authorList>
    </citation>
    <scope>NUCLEOTIDE SEQUENCE [LARGE SCALE GENOMIC DNA]</scope>
    <source>
        <strain evidence="1 2">TFB7810</strain>
    </source>
</reference>
<dbReference type="InterPro" id="IPR008949">
    <property type="entry name" value="Isoprenoid_synthase_dom_sf"/>
</dbReference>
<sequence>MSSPETAGSYQLPDLLLHFENYHELNINNHCQAASLVSEKWIRDLIRDEEIRDPPALSLSADRLASMKLGLLGACSFPSCDLTQLILMMDVWSLIILNTQLPLRSNTLATSHRSVANENLQYDYVELLQMHPVFQRLLPRLSRFKYSTSNFWRQRFTCSVAAFQQSQQKAIDYRLKGAALAQLAIDDYIDFRRDFGGMPIILDLIEAVEGLELDIPTFNDDLHTLRRLVGDIIVLSWDVFSYNIDQSVDNRLNIVSLLQSKRENALVHSIKEAGDLILSRLASFKSLENTLLSSVGTLSSTTTNSSPAVQKSIWQSITHNFTGTQKTKIPPSSLNEVQAHDIARYICALKDCMVGFLNWTYETDMFFGTKGESVKSFGWVFLLSPIQSTQTNETTE</sequence>
<comment type="caution">
    <text evidence="1">The sequence shown here is derived from an EMBL/GenBank/DDBJ whole genome shotgun (WGS) entry which is preliminary data.</text>
</comment>
<dbReference type="EMBL" id="JANVFU010000004">
    <property type="protein sequence ID" value="KAJ3746182.1"/>
    <property type="molecule type" value="Genomic_DNA"/>
</dbReference>
<protein>
    <recommendedName>
        <fullName evidence="3">Terpenoid synthase</fullName>
    </recommendedName>
</protein>